<dbReference type="OrthoDB" id="4560701at2"/>
<dbReference type="RefSeq" id="WP_147266031.1">
    <property type="nucleotide sequence ID" value="NZ_CP107943.1"/>
</dbReference>
<reference evidence="1 2" key="1">
    <citation type="submission" date="2018-06" db="EMBL/GenBank/DDBJ databases">
        <title>Genomic Encyclopedia of Type Strains, Phase IV (KMG-IV): sequencing the most valuable type-strain genomes for metagenomic binning, comparative biology and taxonomic classification.</title>
        <authorList>
            <person name="Goeker M."/>
        </authorList>
    </citation>
    <scope>NUCLEOTIDE SEQUENCE [LARGE SCALE GENOMIC DNA]</scope>
    <source>
        <strain evidence="1 2">DSM 44599</strain>
    </source>
</reference>
<keyword evidence="2" id="KW-1185">Reference proteome</keyword>
<sequence length="67" mass="7250">MSVPVDLDRLDQNADPDAELAGQLSSPLLSRLVRTTVGLSPESIDLLTRISDRLRTAEGALPDPAYF</sequence>
<organism evidence="1 2">
    <name type="scientific">Nocardia puris</name>
    <dbReference type="NCBI Taxonomy" id="208602"/>
    <lineage>
        <taxon>Bacteria</taxon>
        <taxon>Bacillati</taxon>
        <taxon>Actinomycetota</taxon>
        <taxon>Actinomycetes</taxon>
        <taxon>Mycobacteriales</taxon>
        <taxon>Nocardiaceae</taxon>
        <taxon>Nocardia</taxon>
    </lineage>
</organism>
<protein>
    <submittedName>
        <fullName evidence="1">Uncharacterized protein</fullName>
    </submittedName>
</protein>
<gene>
    <name evidence="1" type="ORF">DFR74_12827</name>
</gene>
<evidence type="ECO:0000313" key="1">
    <source>
        <dbReference type="EMBL" id="RBO80110.1"/>
    </source>
</evidence>
<accession>A0A366CUX4</accession>
<evidence type="ECO:0000313" key="2">
    <source>
        <dbReference type="Proteomes" id="UP000252586"/>
    </source>
</evidence>
<dbReference type="EMBL" id="QNRE01000028">
    <property type="protein sequence ID" value="RBO80110.1"/>
    <property type="molecule type" value="Genomic_DNA"/>
</dbReference>
<dbReference type="AlphaFoldDB" id="A0A366CUX4"/>
<proteinExistence type="predicted"/>
<comment type="caution">
    <text evidence="1">The sequence shown here is derived from an EMBL/GenBank/DDBJ whole genome shotgun (WGS) entry which is preliminary data.</text>
</comment>
<dbReference type="Proteomes" id="UP000252586">
    <property type="component" value="Unassembled WGS sequence"/>
</dbReference>
<name>A0A366CUX4_9NOCA</name>